<evidence type="ECO:0000313" key="3">
    <source>
        <dbReference type="Proteomes" id="UP000234331"/>
    </source>
</evidence>
<dbReference type="Gene3D" id="1.10.10.10">
    <property type="entry name" value="Winged helix-like DNA-binding domain superfamily/Winged helix DNA-binding domain"/>
    <property type="match status" value="1"/>
</dbReference>
<evidence type="ECO:0000313" key="2">
    <source>
        <dbReference type="EMBL" id="SNQ51730.1"/>
    </source>
</evidence>
<protein>
    <submittedName>
        <fullName evidence="2">Transcriptional regulator, PadR family</fullName>
    </submittedName>
</protein>
<feature type="domain" description="Transcription regulator PadR N-terminal" evidence="1">
    <location>
        <begin position="3"/>
        <end position="76"/>
    </location>
</feature>
<dbReference type="InterPro" id="IPR036390">
    <property type="entry name" value="WH_DNA-bd_sf"/>
</dbReference>
<proteinExistence type="predicted"/>
<dbReference type="Pfam" id="PF03551">
    <property type="entry name" value="PadR"/>
    <property type="match status" value="1"/>
</dbReference>
<dbReference type="EMBL" id="FZMO01000547">
    <property type="protein sequence ID" value="SNQ51730.1"/>
    <property type="molecule type" value="Genomic_DNA"/>
</dbReference>
<organism evidence="2 3">
    <name type="scientific">Frankia canadensis</name>
    <dbReference type="NCBI Taxonomy" id="1836972"/>
    <lineage>
        <taxon>Bacteria</taxon>
        <taxon>Bacillati</taxon>
        <taxon>Actinomycetota</taxon>
        <taxon>Actinomycetes</taxon>
        <taxon>Frankiales</taxon>
        <taxon>Frankiaceae</taxon>
        <taxon>Frankia</taxon>
    </lineage>
</organism>
<keyword evidence="3" id="KW-1185">Reference proteome</keyword>
<accession>A0A2I2L1D7</accession>
<dbReference type="InterPro" id="IPR036388">
    <property type="entry name" value="WH-like_DNA-bd_sf"/>
</dbReference>
<gene>
    <name evidence="2" type="ORF">FRACA_80030</name>
</gene>
<name>A0A2I2L1D7_9ACTN</name>
<dbReference type="InterPro" id="IPR005149">
    <property type="entry name" value="Tscrpt_reg_PadR_N"/>
</dbReference>
<sequence>MALLGLLEREPSHGYDLKRDYDAFFGRGRPLPFGQVYSTLGRLARDGKVTVGDAEPGDGPDRKRYVITGQGVTDLEAWLREPVAAEPHLQTVLFVKVVLALMSGRPAEGYLDAQRAAHLRRMRELTELKRTGGLVDAMLADHGLFRLEADLRWIEMTTARLDALAEVVRS</sequence>
<dbReference type="PANTHER" id="PTHR43252:SF6">
    <property type="entry name" value="NEGATIVE TRANSCRIPTION REGULATOR PADR"/>
    <property type="match status" value="1"/>
</dbReference>
<evidence type="ECO:0000259" key="1">
    <source>
        <dbReference type="Pfam" id="PF03551"/>
    </source>
</evidence>
<dbReference type="AlphaFoldDB" id="A0A2I2L1D7"/>
<reference evidence="2 3" key="1">
    <citation type="submission" date="2017-06" db="EMBL/GenBank/DDBJ databases">
        <authorList>
            <person name="Kim H.J."/>
            <person name="Triplett B.A."/>
        </authorList>
    </citation>
    <scope>NUCLEOTIDE SEQUENCE [LARGE SCALE GENOMIC DNA]</scope>
    <source>
        <strain evidence="2">FRACA_ARgP5</strain>
    </source>
</reference>
<dbReference type="PANTHER" id="PTHR43252">
    <property type="entry name" value="TRANSCRIPTIONAL REGULATOR YQJI"/>
    <property type="match status" value="1"/>
</dbReference>
<dbReference type="SUPFAM" id="SSF46785">
    <property type="entry name" value="Winged helix' DNA-binding domain"/>
    <property type="match status" value="1"/>
</dbReference>
<dbReference type="Proteomes" id="UP000234331">
    <property type="component" value="Unassembled WGS sequence"/>
</dbReference>